<dbReference type="InterPro" id="IPR058588">
    <property type="entry name" value="E2-CBASS"/>
</dbReference>
<sequence length="148" mass="17318">MGKSKKFPRAKFISLALQDMVLRARFASFKVVQRSHQLITWEGEIQPTDISEIYRVKIEYSQKEYAPKVWVVSPQLRSRGDDKIPHTYPGKRLCLYLPRTGEWSRDQLIAETFVPWTSLWLYYYEMWHATGQWLGGGVHHEGGEKSDA</sequence>
<name>A0ABS1JDY0_9BACL</name>
<evidence type="ECO:0000313" key="2">
    <source>
        <dbReference type="EMBL" id="MBL0388494.1"/>
    </source>
</evidence>
<dbReference type="RefSeq" id="WP_201637444.1">
    <property type="nucleotide sequence ID" value="NZ_JAEQNB010000006.1"/>
</dbReference>
<organism evidence="2 3">
    <name type="scientific">Tumebacillus amylolyticus</name>
    <dbReference type="NCBI Taxonomy" id="2801339"/>
    <lineage>
        <taxon>Bacteria</taxon>
        <taxon>Bacillati</taxon>
        <taxon>Bacillota</taxon>
        <taxon>Bacilli</taxon>
        <taxon>Bacillales</taxon>
        <taxon>Alicyclobacillaceae</taxon>
        <taxon>Tumebacillus</taxon>
    </lineage>
</organism>
<dbReference type="EMBL" id="JAEQNB010000006">
    <property type="protein sequence ID" value="MBL0388494.1"/>
    <property type="molecule type" value="Genomic_DNA"/>
</dbReference>
<evidence type="ECO:0000259" key="1">
    <source>
        <dbReference type="Pfam" id="PF26395"/>
    </source>
</evidence>
<dbReference type="Proteomes" id="UP000602284">
    <property type="component" value="Unassembled WGS sequence"/>
</dbReference>
<reference evidence="2 3" key="1">
    <citation type="submission" date="2021-01" db="EMBL/GenBank/DDBJ databases">
        <title>Tumebacillus sp. strain ITR2 16S ribosomal RNA gene Genome sequencing and assembly.</title>
        <authorList>
            <person name="Kang M."/>
        </authorList>
    </citation>
    <scope>NUCLEOTIDE SEQUENCE [LARGE SCALE GENOMIC DNA]</scope>
    <source>
        <strain evidence="2 3">ITR2</strain>
    </source>
</reference>
<evidence type="ECO:0000313" key="3">
    <source>
        <dbReference type="Proteomes" id="UP000602284"/>
    </source>
</evidence>
<comment type="caution">
    <text evidence="2">The sequence shown here is derived from an EMBL/GenBank/DDBJ whole genome shotgun (WGS) entry which is preliminary data.</text>
</comment>
<keyword evidence="3" id="KW-1185">Reference proteome</keyword>
<accession>A0ABS1JDY0</accession>
<gene>
    <name evidence="2" type="ORF">JJB07_17975</name>
</gene>
<protein>
    <recommendedName>
        <fullName evidence="1">Type II CBASS E2 protein domain-containing protein</fullName>
    </recommendedName>
</protein>
<feature type="domain" description="Type II CBASS E2 protein" evidence="1">
    <location>
        <begin position="19"/>
        <end position="139"/>
    </location>
</feature>
<dbReference type="Pfam" id="PF26395">
    <property type="entry name" value="E2-CBASS"/>
    <property type="match status" value="1"/>
</dbReference>
<proteinExistence type="predicted"/>